<keyword evidence="1" id="KW-0812">Transmembrane</keyword>
<sequence length="252" mass="28236">MDIKKVRWLLWDLSGCRYVWNKVRPEKDNGQPEPSSVVFWILSIYIALFSLTSAVYEVNKGSYDAKVSQVYTLLQMDDLKQLGKNKITVLQGSHILVKPDFYNPIANIKSLLRITELDADSEIELKNLLKHYRSELDNSYLYKGNFSEISDLSNANFQNSNLINADFSGSNLIGTNFSDADLKGAKFTGADLSFATFCRTDLRDTDLSEAVGLDSETLSCAYSLYEAKIPSDVEDEIINSGRLGLLSAIKVN</sequence>
<keyword evidence="3" id="KW-1185">Reference proteome</keyword>
<dbReference type="InterPro" id="IPR001646">
    <property type="entry name" value="5peptide_repeat"/>
</dbReference>
<evidence type="ECO:0000313" key="3">
    <source>
        <dbReference type="Proteomes" id="UP001524460"/>
    </source>
</evidence>
<dbReference type="PANTHER" id="PTHR14136">
    <property type="entry name" value="BTB_POZ DOMAIN-CONTAINING PROTEIN KCTD9"/>
    <property type="match status" value="1"/>
</dbReference>
<gene>
    <name evidence="2" type="ORF">NHN17_24175</name>
</gene>
<organism evidence="2 3">
    <name type="scientific">Photobacterium pectinilyticum</name>
    <dbReference type="NCBI Taxonomy" id="2906793"/>
    <lineage>
        <taxon>Bacteria</taxon>
        <taxon>Pseudomonadati</taxon>
        <taxon>Pseudomonadota</taxon>
        <taxon>Gammaproteobacteria</taxon>
        <taxon>Vibrionales</taxon>
        <taxon>Vibrionaceae</taxon>
        <taxon>Photobacterium</taxon>
    </lineage>
</organism>
<accession>A0ABT1N9B4</accession>
<dbReference type="InterPro" id="IPR051082">
    <property type="entry name" value="Pentapeptide-BTB/POZ_domain"/>
</dbReference>
<dbReference type="EMBL" id="JANEYT010000115">
    <property type="protein sequence ID" value="MCQ1061142.1"/>
    <property type="molecule type" value="Genomic_DNA"/>
</dbReference>
<name>A0ABT1N9B4_9GAMM</name>
<dbReference type="Proteomes" id="UP001524460">
    <property type="component" value="Unassembled WGS sequence"/>
</dbReference>
<evidence type="ECO:0000313" key="2">
    <source>
        <dbReference type="EMBL" id="MCQ1061142.1"/>
    </source>
</evidence>
<protein>
    <submittedName>
        <fullName evidence="2">Pentapeptide repeat-containing protein</fullName>
    </submittedName>
</protein>
<dbReference type="RefSeq" id="WP_255045241.1">
    <property type="nucleotide sequence ID" value="NZ_JANEYT010000115.1"/>
</dbReference>
<evidence type="ECO:0000256" key="1">
    <source>
        <dbReference type="SAM" id="Phobius"/>
    </source>
</evidence>
<keyword evidence="1" id="KW-0472">Membrane</keyword>
<dbReference type="Gene3D" id="2.160.20.80">
    <property type="entry name" value="E3 ubiquitin-protein ligase SopA"/>
    <property type="match status" value="1"/>
</dbReference>
<feature type="transmembrane region" description="Helical" evidence="1">
    <location>
        <begin position="37"/>
        <end position="56"/>
    </location>
</feature>
<dbReference type="Pfam" id="PF00805">
    <property type="entry name" value="Pentapeptide"/>
    <property type="match status" value="1"/>
</dbReference>
<comment type="caution">
    <text evidence="2">The sequence shown here is derived from an EMBL/GenBank/DDBJ whole genome shotgun (WGS) entry which is preliminary data.</text>
</comment>
<proteinExistence type="predicted"/>
<reference evidence="2 3" key="1">
    <citation type="submission" date="2022-07" db="EMBL/GenBank/DDBJ databases">
        <title>Photobacterium pectinilyticum sp. nov., a marine bacterium isolated from surface seawater of Qingdao offshore.</title>
        <authorList>
            <person name="Wang X."/>
        </authorList>
    </citation>
    <scope>NUCLEOTIDE SEQUENCE [LARGE SCALE GENOMIC DNA]</scope>
    <source>
        <strain evidence="2 3">ZSDE20</strain>
    </source>
</reference>
<dbReference type="PANTHER" id="PTHR14136:SF17">
    <property type="entry name" value="BTB_POZ DOMAIN-CONTAINING PROTEIN KCTD9"/>
    <property type="match status" value="1"/>
</dbReference>
<dbReference type="SUPFAM" id="SSF141571">
    <property type="entry name" value="Pentapeptide repeat-like"/>
    <property type="match status" value="1"/>
</dbReference>
<keyword evidence="1" id="KW-1133">Transmembrane helix</keyword>